<dbReference type="PROSITE" id="PS51186">
    <property type="entry name" value="GNAT"/>
    <property type="match status" value="1"/>
</dbReference>
<accession>A0A838L136</accession>
<name>A0A838L136_9SPHN</name>
<evidence type="ECO:0000313" key="2">
    <source>
        <dbReference type="EMBL" id="MBA2933203.1"/>
    </source>
</evidence>
<dbReference type="InterPro" id="IPR000182">
    <property type="entry name" value="GNAT_dom"/>
</dbReference>
<dbReference type="Pfam" id="PF00583">
    <property type="entry name" value="Acetyltransf_1"/>
    <property type="match status" value="1"/>
</dbReference>
<dbReference type="GO" id="GO:0016747">
    <property type="term" value="F:acyltransferase activity, transferring groups other than amino-acyl groups"/>
    <property type="evidence" value="ECO:0007669"/>
    <property type="project" value="InterPro"/>
</dbReference>
<organism evidence="2 3">
    <name type="scientific">Sphingomonas chungangi</name>
    <dbReference type="NCBI Taxonomy" id="2683589"/>
    <lineage>
        <taxon>Bacteria</taxon>
        <taxon>Pseudomonadati</taxon>
        <taxon>Pseudomonadota</taxon>
        <taxon>Alphaproteobacteria</taxon>
        <taxon>Sphingomonadales</taxon>
        <taxon>Sphingomonadaceae</taxon>
        <taxon>Sphingomonas</taxon>
    </lineage>
</organism>
<comment type="caution">
    <text evidence="2">The sequence shown here is derived from an EMBL/GenBank/DDBJ whole genome shotgun (WGS) entry which is preliminary data.</text>
</comment>
<dbReference type="Proteomes" id="UP000570166">
    <property type="component" value="Unassembled WGS sequence"/>
</dbReference>
<evidence type="ECO:0000313" key="3">
    <source>
        <dbReference type="Proteomes" id="UP000570166"/>
    </source>
</evidence>
<keyword evidence="3" id="KW-1185">Reference proteome</keyword>
<reference evidence="2 3" key="1">
    <citation type="submission" date="2020-07" db="EMBL/GenBank/DDBJ databases">
        <authorList>
            <person name="Sun Q."/>
        </authorList>
    </citation>
    <scope>NUCLEOTIDE SEQUENCE [LARGE SCALE GENOMIC DNA]</scope>
    <source>
        <strain evidence="2 3">CGMCC 1.13654</strain>
    </source>
</reference>
<dbReference type="InterPro" id="IPR016181">
    <property type="entry name" value="Acyl_CoA_acyltransferase"/>
</dbReference>
<dbReference type="AlphaFoldDB" id="A0A838L136"/>
<protein>
    <submittedName>
        <fullName evidence="2">GNAT family N-acetyltransferase</fullName>
    </submittedName>
</protein>
<dbReference type="SUPFAM" id="SSF55729">
    <property type="entry name" value="Acyl-CoA N-acyltransferases (Nat)"/>
    <property type="match status" value="1"/>
</dbReference>
<sequence length="401" mass="45284">MSNVARATGLEMSAGYRFEPVFYRWADHAENRPIRPATRQEVADILAIARETMTLADDRAVDAVWSVDPAQFRITEPSEGGARQLIAFMRLNDAGAAAIVDGRLSGRQPEVAWLARPGQQAAALYIWLVWAPRQIGQCMRLIGHMDEMAGEDIPIFSRGVTQVSSRMQAAIGFQHASELYPSAPDWLLVALPAVKLRRPEIKVQVARSMEDIARVFAVRSTVYMAEQFPLYEEEFDGNDFCATHLLATVDGDAAGCLRIRWFGDFAKIERVAVRKEYRRHRLTRQLVRTGVEHCRRKGYRKLYAHSRADLVPLWGSLGWRDMGGKDFSFADIPYREIVLDLEPSNDAIRFGADPMLLLRPEGNWDELGPFDRTQLGGDRGRRDWIDRHAGMRVGSRTAKVG</sequence>
<gene>
    <name evidence="2" type="ORF">HZF05_03745</name>
</gene>
<dbReference type="EMBL" id="JACEIB010000002">
    <property type="protein sequence ID" value="MBA2933203.1"/>
    <property type="molecule type" value="Genomic_DNA"/>
</dbReference>
<dbReference type="Gene3D" id="3.40.630.30">
    <property type="match status" value="1"/>
</dbReference>
<keyword evidence="2" id="KW-0808">Transferase</keyword>
<evidence type="ECO:0000259" key="1">
    <source>
        <dbReference type="PROSITE" id="PS51186"/>
    </source>
</evidence>
<dbReference type="RefSeq" id="WP_160366351.1">
    <property type="nucleotide sequence ID" value="NZ_JACEIB010000002.1"/>
</dbReference>
<dbReference type="CDD" id="cd04301">
    <property type="entry name" value="NAT_SF"/>
    <property type="match status" value="1"/>
</dbReference>
<proteinExistence type="predicted"/>
<feature type="domain" description="N-acetyltransferase" evidence="1">
    <location>
        <begin position="201"/>
        <end position="360"/>
    </location>
</feature>